<evidence type="ECO:0000313" key="2">
    <source>
        <dbReference type="EMBL" id="HGL40286.1"/>
    </source>
</evidence>
<dbReference type="Gene3D" id="1.20.58.1030">
    <property type="match status" value="1"/>
</dbReference>
<dbReference type="InterPro" id="IPR036224">
    <property type="entry name" value="GINS_bundle-like_dom_sf"/>
</dbReference>
<dbReference type="Pfam" id="PF22090">
    <property type="entry name" value="Gins51_C"/>
    <property type="match status" value="1"/>
</dbReference>
<evidence type="ECO:0000313" key="3">
    <source>
        <dbReference type="EMBL" id="HGN89817.1"/>
    </source>
</evidence>
<comment type="caution">
    <text evidence="3">The sequence shown here is derived from an EMBL/GenBank/DDBJ whole genome shotgun (WGS) entry which is preliminary data.</text>
</comment>
<dbReference type="EMBL" id="DTCM01000014">
    <property type="protein sequence ID" value="HGL40286.1"/>
    <property type="molecule type" value="Genomic_DNA"/>
</dbReference>
<dbReference type="EMBL" id="DTAD01000017">
    <property type="protein sequence ID" value="HGN89817.1"/>
    <property type="molecule type" value="Genomic_DNA"/>
</dbReference>
<reference evidence="3" key="1">
    <citation type="journal article" date="2020" name="mSystems">
        <title>Genome- and Community-Level Interaction Insights into Carbon Utilization and Element Cycling Functions of Hydrothermarchaeota in Hydrothermal Sediment.</title>
        <authorList>
            <person name="Zhou Z."/>
            <person name="Liu Y."/>
            <person name="Xu W."/>
            <person name="Pan J."/>
            <person name="Luo Z.H."/>
            <person name="Li M."/>
        </authorList>
    </citation>
    <scope>NUCLEOTIDE SEQUENCE [LARGE SCALE GENOMIC DNA]</scope>
    <source>
        <strain evidence="4">SpSt-1073</strain>
        <strain evidence="3">SpSt-613</strain>
        <strain evidence="2">SpSt-669</strain>
    </source>
</reference>
<dbReference type="SUPFAM" id="SSF158573">
    <property type="entry name" value="GINS helical bundle-like"/>
    <property type="match status" value="1"/>
</dbReference>
<evidence type="ECO:0000259" key="1">
    <source>
        <dbReference type="Pfam" id="PF22090"/>
    </source>
</evidence>
<evidence type="ECO:0000313" key="4">
    <source>
        <dbReference type="EMBL" id="HHN52493.1"/>
    </source>
</evidence>
<dbReference type="Gene3D" id="3.40.5.50">
    <property type="match status" value="1"/>
</dbReference>
<dbReference type="InterPro" id="IPR054314">
    <property type="entry name" value="Gins51_C"/>
</dbReference>
<dbReference type="EMBL" id="DRXG01000092">
    <property type="protein sequence ID" value="HHN52493.1"/>
    <property type="molecule type" value="Genomic_DNA"/>
</dbReference>
<organism evidence="3">
    <name type="scientific">Caldiarchaeum subterraneum</name>
    <dbReference type="NCBI Taxonomy" id="311458"/>
    <lineage>
        <taxon>Archaea</taxon>
        <taxon>Nitrososphaerota</taxon>
        <taxon>Candidatus Caldarchaeales</taxon>
        <taxon>Candidatus Caldarchaeaceae</taxon>
        <taxon>Candidatus Caldarchaeum</taxon>
    </lineage>
</organism>
<sequence length="182" mass="21183">MEEVYEKLLELWGRERSEPGLQKIEEDFLDTLATYMGKLRRQLRLSEKDSLNASLKSAELQMMGKLLESVLRIRFRKISEAALRQEQLENLLPFEKKTMEHIMRALSFHEAKVRNGIHNPKTLYAEEDEKLEVVVFLRDFPKFVGEDLVSYGPFKEGDVATIYHSNAVALAQKKVVRLMKLV</sequence>
<accession>A0A7C4E181</accession>
<gene>
    <name evidence="4" type="ORF">ENM30_04175</name>
    <name evidence="3" type="ORF">ENT82_01635</name>
    <name evidence="2" type="ORF">ENU43_01265</name>
</gene>
<name>A0A7C4E181_CALS0</name>
<dbReference type="CDD" id="cd11714">
    <property type="entry name" value="GINS_A_archaea"/>
    <property type="match status" value="1"/>
</dbReference>
<dbReference type="CDD" id="cd21695">
    <property type="entry name" value="GINS_B_archaea_Gins51"/>
    <property type="match status" value="1"/>
</dbReference>
<protein>
    <submittedName>
        <fullName evidence="3">DNA replication complex GINS family protein</fullName>
    </submittedName>
</protein>
<feature type="domain" description="Gins51 C-terminal" evidence="1">
    <location>
        <begin position="134"/>
        <end position="174"/>
    </location>
</feature>
<dbReference type="AlphaFoldDB" id="A0A7C4E181"/>
<proteinExistence type="predicted"/>